<feature type="transmembrane region" description="Helical" evidence="1">
    <location>
        <begin position="29"/>
        <end position="46"/>
    </location>
</feature>
<dbReference type="Gene3D" id="3.40.630.30">
    <property type="match status" value="1"/>
</dbReference>
<gene>
    <name evidence="2" type="ORF">HF295_03145</name>
</gene>
<dbReference type="InterPro" id="IPR016181">
    <property type="entry name" value="Acyl_CoA_acyltransferase"/>
</dbReference>
<proteinExistence type="predicted"/>
<accession>A0A7L6N3W2</accession>
<dbReference type="EMBL" id="CP051151">
    <property type="protein sequence ID" value="QLY39908.1"/>
    <property type="molecule type" value="Genomic_DNA"/>
</dbReference>
<protein>
    <submittedName>
        <fullName evidence="2">YgjV family protein</fullName>
    </submittedName>
</protein>
<feature type="transmembrane region" description="Helical" evidence="1">
    <location>
        <begin position="52"/>
        <end position="68"/>
    </location>
</feature>
<evidence type="ECO:0000313" key="2">
    <source>
        <dbReference type="EMBL" id="QLY39908.1"/>
    </source>
</evidence>
<feature type="transmembrane region" description="Helical" evidence="1">
    <location>
        <begin position="6"/>
        <end position="22"/>
    </location>
</feature>
<reference evidence="2 3" key="1">
    <citation type="submission" date="2020-04" db="EMBL/GenBank/DDBJ databases">
        <authorList>
            <person name="Zheng R.K."/>
            <person name="Sun C.M."/>
        </authorList>
    </citation>
    <scope>NUCLEOTIDE SEQUENCE [LARGE SCALE GENOMIC DNA]</scope>
    <source>
        <strain evidence="3">zrk29</strain>
    </source>
</reference>
<evidence type="ECO:0000313" key="3">
    <source>
        <dbReference type="Proteomes" id="UP000512167"/>
    </source>
</evidence>
<dbReference type="RefSeq" id="WP_312032398.1">
    <property type="nucleotide sequence ID" value="NZ_CP051151.1"/>
</dbReference>
<keyword evidence="3" id="KW-1185">Reference proteome</keyword>
<name>A0A7L6N3W2_9MOLU</name>
<keyword evidence="1" id="KW-0472">Membrane</keyword>
<dbReference type="KEGG" id="tbk:HF295_03145"/>
<organism evidence="2 3">
    <name type="scientific">Hujiaoplasma nucleasis</name>
    <dbReference type="NCBI Taxonomy" id="2725268"/>
    <lineage>
        <taxon>Bacteria</taxon>
        <taxon>Bacillati</taxon>
        <taxon>Mycoplasmatota</taxon>
        <taxon>Mollicutes</taxon>
        <taxon>Candidatus Izemoplasmatales</taxon>
        <taxon>Hujiaoplasmataceae</taxon>
        <taxon>Hujiaoplasma</taxon>
    </lineage>
</organism>
<evidence type="ECO:0000256" key="1">
    <source>
        <dbReference type="SAM" id="Phobius"/>
    </source>
</evidence>
<dbReference type="SUPFAM" id="SSF55729">
    <property type="entry name" value="Acyl-CoA N-acyltransferases (Nat)"/>
    <property type="match status" value="1"/>
</dbReference>
<keyword evidence="1" id="KW-0812">Transmembrane</keyword>
<sequence>MDPWMIETIGYTASILILISLIMSSTKKLRWINLFGSLTFVFYALYSQAYPVAVLNLFTAIANVYYLYKIYSNQAYFNILKIQKNNEYIDYFLEHNRQDLNQFYPKLDIDFRTAEYSFYILRDIMPVGVFVANQYDKDTLKVDLDYVIPSYRDFKAGKYIYEKNKDIFLSRGYQKLITFSDNDKHDKYLVKMGFKIIDESDDARTYLLNLND</sequence>
<dbReference type="AlphaFoldDB" id="A0A7L6N3W2"/>
<dbReference type="Proteomes" id="UP000512167">
    <property type="component" value="Chromosome"/>
</dbReference>
<keyword evidence="1" id="KW-1133">Transmembrane helix</keyword>